<dbReference type="AlphaFoldDB" id="A0A0F9FS93"/>
<proteinExistence type="predicted"/>
<reference evidence="1" key="1">
    <citation type="journal article" date="2015" name="Nature">
        <title>Complex archaea that bridge the gap between prokaryotes and eukaryotes.</title>
        <authorList>
            <person name="Spang A."/>
            <person name="Saw J.H."/>
            <person name="Jorgensen S.L."/>
            <person name="Zaremba-Niedzwiedzka K."/>
            <person name="Martijn J."/>
            <person name="Lind A.E."/>
            <person name="van Eijk R."/>
            <person name="Schleper C."/>
            <person name="Guy L."/>
            <person name="Ettema T.J."/>
        </authorList>
    </citation>
    <scope>NUCLEOTIDE SEQUENCE</scope>
</reference>
<name>A0A0F9FS93_9ZZZZ</name>
<organism evidence="1">
    <name type="scientific">marine sediment metagenome</name>
    <dbReference type="NCBI Taxonomy" id="412755"/>
    <lineage>
        <taxon>unclassified sequences</taxon>
        <taxon>metagenomes</taxon>
        <taxon>ecological metagenomes</taxon>
    </lineage>
</organism>
<gene>
    <name evidence="1" type="ORF">LCGC14_2270240</name>
</gene>
<sequence length="152" mass="16785">AQIWRKLPLQIASRGGLEIAFAMDGVTSEIDLQIARYDGSNMTLARVFYDVVNERLRYRDSTDAAVTLATGVKLSTEDIVFHYMKLVVDLDKNEYVKVLLDDQTYSLTDTPLQTPASALAPGLAILALNRGVAGESHAVYLDRVIVTQNEPL</sequence>
<feature type="non-terminal residue" evidence="1">
    <location>
        <position position="1"/>
    </location>
</feature>
<comment type="caution">
    <text evidence="1">The sequence shown here is derived from an EMBL/GenBank/DDBJ whole genome shotgun (WGS) entry which is preliminary data.</text>
</comment>
<protein>
    <submittedName>
        <fullName evidence="1">Uncharacterized protein</fullName>
    </submittedName>
</protein>
<evidence type="ECO:0000313" key="1">
    <source>
        <dbReference type="EMBL" id="KKL53957.1"/>
    </source>
</evidence>
<dbReference type="EMBL" id="LAZR01031366">
    <property type="protein sequence ID" value="KKL53957.1"/>
    <property type="molecule type" value="Genomic_DNA"/>
</dbReference>
<accession>A0A0F9FS93</accession>